<gene>
    <name evidence="2" type="primary">LOC109004818</name>
</gene>
<reference evidence="2" key="1">
    <citation type="submission" date="2025-08" db="UniProtKB">
        <authorList>
            <consortium name="RefSeq"/>
        </authorList>
    </citation>
    <scope>IDENTIFICATION</scope>
    <source>
        <tissue evidence="2">Leaves</tissue>
    </source>
</reference>
<dbReference type="Pfam" id="PF14111">
    <property type="entry name" value="DUF4283"/>
    <property type="match status" value="1"/>
</dbReference>
<dbReference type="InterPro" id="IPR036875">
    <property type="entry name" value="Znf_CCHC_sf"/>
</dbReference>
<evidence type="ECO:0000313" key="2">
    <source>
        <dbReference type="RefSeq" id="XP_018839063.2"/>
    </source>
</evidence>
<dbReference type="KEGG" id="jre:109004818"/>
<dbReference type="SUPFAM" id="SSF57756">
    <property type="entry name" value="Retrovirus zinc finger-like domains"/>
    <property type="match status" value="1"/>
</dbReference>
<sequence length="301" mass="34505">MNPSNSNLEKLITQVEALSWNDLNLEPEPEVAKNFSELALVGKLVSMKALNRQTFHATIRASWSFVPHLSIEDVGENTFLFTFASHQEKHRVLDNRPWNFKGFHMVLRQWPPGLSIHDIPLHMSIFWIQVHGLPLEMLTKPNAAKIGQVLGNLLEVDFASIFGVTIRRYLRIKVEININNPLSEGFELLCPNGISHRIYFKYERLSEFCYTCGKLGHIQQACPTYVKHNTGSLYGPWMRAPSANNRRGNPFDLPRNAYELPPHASITCEQMMRVTNPTSMHEKRVCDEPLPITRTLKDIAY</sequence>
<dbReference type="OrthoDB" id="1750790at2759"/>
<dbReference type="InterPro" id="IPR040256">
    <property type="entry name" value="At4g02000-like"/>
</dbReference>
<organism evidence="1 2">
    <name type="scientific">Juglans regia</name>
    <name type="common">English walnut</name>
    <dbReference type="NCBI Taxonomy" id="51240"/>
    <lineage>
        <taxon>Eukaryota</taxon>
        <taxon>Viridiplantae</taxon>
        <taxon>Streptophyta</taxon>
        <taxon>Embryophyta</taxon>
        <taxon>Tracheophyta</taxon>
        <taxon>Spermatophyta</taxon>
        <taxon>Magnoliopsida</taxon>
        <taxon>eudicotyledons</taxon>
        <taxon>Gunneridae</taxon>
        <taxon>Pentapetalae</taxon>
        <taxon>rosids</taxon>
        <taxon>fabids</taxon>
        <taxon>Fagales</taxon>
        <taxon>Juglandaceae</taxon>
        <taxon>Juglans</taxon>
    </lineage>
</organism>
<dbReference type="InterPro" id="IPR025836">
    <property type="entry name" value="Zn_knuckle_CX2CX4HX4C"/>
</dbReference>
<evidence type="ECO:0000313" key="1">
    <source>
        <dbReference type="Proteomes" id="UP000235220"/>
    </source>
</evidence>
<dbReference type="Gramene" id="Jr02_12190_p1">
    <property type="protein sequence ID" value="cds.Jr02_12190_p1"/>
    <property type="gene ID" value="Jr02_12190"/>
</dbReference>
<dbReference type="Pfam" id="PF14392">
    <property type="entry name" value="zf-CCHC_4"/>
    <property type="match status" value="1"/>
</dbReference>
<dbReference type="GeneID" id="109004818"/>
<dbReference type="InterPro" id="IPR025558">
    <property type="entry name" value="DUF4283"/>
</dbReference>
<dbReference type="InterPro" id="IPR001878">
    <property type="entry name" value="Znf_CCHC"/>
</dbReference>
<dbReference type="PROSITE" id="PS50158">
    <property type="entry name" value="ZF_CCHC"/>
    <property type="match status" value="1"/>
</dbReference>
<dbReference type="GO" id="GO:0003676">
    <property type="term" value="F:nucleic acid binding"/>
    <property type="evidence" value="ECO:0007669"/>
    <property type="project" value="InterPro"/>
</dbReference>
<dbReference type="RefSeq" id="XP_018839063.2">
    <property type="nucleotide sequence ID" value="XM_018983518.2"/>
</dbReference>
<name>A0A2I4G585_JUGRE</name>
<protein>
    <submittedName>
        <fullName evidence="2">Uncharacterized protein LOC109004818</fullName>
    </submittedName>
</protein>
<accession>A0A2I4G585</accession>
<dbReference type="AlphaFoldDB" id="A0A2I4G585"/>
<proteinExistence type="predicted"/>
<dbReference type="PANTHER" id="PTHR31286:SF178">
    <property type="entry name" value="DUF4283 DOMAIN-CONTAINING PROTEIN"/>
    <property type="match status" value="1"/>
</dbReference>
<dbReference type="PANTHER" id="PTHR31286">
    <property type="entry name" value="GLYCINE-RICH CELL WALL STRUCTURAL PROTEIN 1.8-LIKE"/>
    <property type="match status" value="1"/>
</dbReference>
<keyword evidence="1" id="KW-1185">Reference proteome</keyword>
<dbReference type="Proteomes" id="UP000235220">
    <property type="component" value="Chromosome 2"/>
</dbReference>
<dbReference type="GO" id="GO:0008270">
    <property type="term" value="F:zinc ion binding"/>
    <property type="evidence" value="ECO:0007669"/>
    <property type="project" value="InterPro"/>
</dbReference>